<dbReference type="PANTHER" id="PTHR45779:SF7">
    <property type="entry name" value="PEPTIDYLPROLYL ISOMERASE"/>
    <property type="match status" value="1"/>
</dbReference>
<evidence type="ECO:0000256" key="3">
    <source>
        <dbReference type="ARBA" id="ARBA00023235"/>
    </source>
</evidence>
<evidence type="ECO:0000259" key="6">
    <source>
        <dbReference type="PROSITE" id="PS50059"/>
    </source>
</evidence>
<dbReference type="InterPro" id="IPR001179">
    <property type="entry name" value="PPIase_FKBP_dom"/>
</dbReference>
<dbReference type="InterPro" id="IPR046357">
    <property type="entry name" value="PPIase_dom_sf"/>
</dbReference>
<dbReference type="Pfam" id="PF00254">
    <property type="entry name" value="FKBP_C"/>
    <property type="match status" value="1"/>
</dbReference>
<dbReference type="RefSeq" id="WP_409966091.1">
    <property type="nucleotide sequence ID" value="NZ_CP144143.1"/>
</dbReference>
<dbReference type="Pfam" id="PF01346">
    <property type="entry name" value="FKBP_N"/>
    <property type="match status" value="1"/>
</dbReference>
<dbReference type="PANTHER" id="PTHR45779">
    <property type="entry name" value="PEPTIDYLPROLYL ISOMERASE"/>
    <property type="match status" value="1"/>
</dbReference>
<feature type="domain" description="PPIase FKBP-type" evidence="6">
    <location>
        <begin position="60"/>
        <end position="146"/>
    </location>
</feature>
<evidence type="ECO:0000256" key="2">
    <source>
        <dbReference type="ARBA" id="ARBA00023110"/>
    </source>
</evidence>
<keyword evidence="3 4" id="KW-0413">Isomerase</keyword>
<keyword evidence="2 4" id="KW-0697">Rotamase</keyword>
<accession>A0ABZ2ENS2</accession>
<dbReference type="InterPro" id="IPR000774">
    <property type="entry name" value="PPIase_FKBP_N"/>
</dbReference>
<protein>
    <recommendedName>
        <fullName evidence="5">Peptidyl-prolyl cis-trans isomerase</fullName>
        <ecNumber evidence="5">5.2.1.8</ecNumber>
    </recommendedName>
</protein>
<gene>
    <name evidence="7" type="primary">mip</name>
    <name evidence="7" type="ORF">PIECOFPK_02631</name>
</gene>
<dbReference type="Proteomes" id="UP001321305">
    <property type="component" value="Chromosome"/>
</dbReference>
<evidence type="ECO:0000256" key="1">
    <source>
        <dbReference type="ARBA" id="ARBA00000971"/>
    </source>
</evidence>
<comment type="similarity">
    <text evidence="5">Belongs to the FKBP-type PPIase family.</text>
</comment>
<organism evidence="7 8">
    <name type="scientific">Mycovorax composti</name>
    <dbReference type="NCBI Taxonomy" id="2962693"/>
    <lineage>
        <taxon>Bacteria</taxon>
        <taxon>Pseudomonadati</taxon>
        <taxon>Bacteroidota</taxon>
        <taxon>Chitinophagia</taxon>
        <taxon>Chitinophagales</taxon>
        <taxon>Chitinophagaceae</taxon>
        <taxon>Mycovorax</taxon>
    </lineage>
</organism>
<comment type="catalytic activity">
    <reaction evidence="1 4 5">
        <text>[protein]-peptidylproline (omega=180) = [protein]-peptidylproline (omega=0)</text>
        <dbReference type="Rhea" id="RHEA:16237"/>
        <dbReference type="Rhea" id="RHEA-COMP:10747"/>
        <dbReference type="Rhea" id="RHEA-COMP:10748"/>
        <dbReference type="ChEBI" id="CHEBI:83833"/>
        <dbReference type="ChEBI" id="CHEBI:83834"/>
        <dbReference type="EC" id="5.2.1.8"/>
    </reaction>
</comment>
<evidence type="ECO:0000313" key="8">
    <source>
        <dbReference type="Proteomes" id="UP001321305"/>
    </source>
</evidence>
<dbReference type="EMBL" id="CP144143">
    <property type="protein sequence ID" value="WWC84889.1"/>
    <property type="molecule type" value="Genomic_DNA"/>
</dbReference>
<dbReference type="PROSITE" id="PS50059">
    <property type="entry name" value="FKBP_PPIASE"/>
    <property type="match status" value="1"/>
</dbReference>
<dbReference type="SUPFAM" id="SSF54534">
    <property type="entry name" value="FKBP-like"/>
    <property type="match status" value="1"/>
</dbReference>
<name>A0ABZ2ENS2_9BACT</name>
<sequence>MNMSLQEKLRKAAMEKIEKQKEEGRAFLENNKNKEGVKELEGGIQYEVIKEGTGIQPVLSDSITAHYKGALLNGKEFDSSFKRNQPFTARLTQLIKGWQIAIPLMKEGSHWRLWIPSDLAYGDRGAGPDIPGGATLMFEVELLKVNR</sequence>
<evidence type="ECO:0000313" key="7">
    <source>
        <dbReference type="EMBL" id="WWC84889.1"/>
    </source>
</evidence>
<proteinExistence type="inferred from homology"/>
<dbReference type="Gene3D" id="3.10.50.40">
    <property type="match status" value="1"/>
</dbReference>
<dbReference type="EC" id="5.2.1.8" evidence="5"/>
<dbReference type="InterPro" id="IPR044609">
    <property type="entry name" value="FKBP2/11"/>
</dbReference>
<evidence type="ECO:0000256" key="5">
    <source>
        <dbReference type="RuleBase" id="RU003915"/>
    </source>
</evidence>
<reference evidence="8" key="1">
    <citation type="submission" date="2024-01" db="EMBL/GenBank/DDBJ databases">
        <title>Mycovorax composti gen. nov. sp. nov., a member of the family Chitinophagaceae isolated from button mushroom compost.</title>
        <authorList>
            <person name="Thai M."/>
            <person name="Bell T.L."/>
            <person name="Kertesz M.A."/>
        </authorList>
    </citation>
    <scope>NUCLEOTIDE SEQUENCE [LARGE SCALE GENOMIC DNA]</scope>
    <source>
        <strain evidence="8">C216</strain>
    </source>
</reference>
<evidence type="ECO:0000256" key="4">
    <source>
        <dbReference type="PROSITE-ProRule" id="PRU00277"/>
    </source>
</evidence>
<dbReference type="GO" id="GO:0003755">
    <property type="term" value="F:peptidyl-prolyl cis-trans isomerase activity"/>
    <property type="evidence" value="ECO:0007669"/>
    <property type="project" value="UniProtKB-EC"/>
</dbReference>
<keyword evidence="8" id="KW-1185">Reference proteome</keyword>